<proteinExistence type="predicted"/>
<comment type="caution">
    <text evidence="3">The sequence shown here is derived from an EMBL/GenBank/DDBJ whole genome shotgun (WGS) entry which is preliminary data.</text>
</comment>
<dbReference type="PANTHER" id="PTHR31635">
    <property type="entry name" value="REVERSE TRANSCRIPTASE DOMAIN-CONTAINING PROTEIN-RELATED"/>
    <property type="match status" value="1"/>
</dbReference>
<keyword evidence="4" id="KW-1185">Reference proteome</keyword>
<evidence type="ECO:0000313" key="4">
    <source>
        <dbReference type="Proteomes" id="UP000559256"/>
    </source>
</evidence>
<dbReference type="PANTHER" id="PTHR31635:SF196">
    <property type="entry name" value="REVERSE TRANSCRIPTASE DOMAIN-CONTAINING PROTEIN-RELATED"/>
    <property type="match status" value="1"/>
</dbReference>
<dbReference type="InterPro" id="IPR043502">
    <property type="entry name" value="DNA/RNA_pol_sf"/>
</dbReference>
<accession>A0A8H5LQA1</accession>
<evidence type="ECO:0000259" key="2">
    <source>
        <dbReference type="PROSITE" id="PS50878"/>
    </source>
</evidence>
<dbReference type="EMBL" id="JAACJM010000027">
    <property type="protein sequence ID" value="KAF5365421.1"/>
    <property type="molecule type" value="Genomic_DNA"/>
</dbReference>
<feature type="compositionally biased region" description="Basic residues" evidence="1">
    <location>
        <begin position="757"/>
        <end position="767"/>
    </location>
</feature>
<dbReference type="OrthoDB" id="2205812at2759"/>
<dbReference type="InterPro" id="IPR000477">
    <property type="entry name" value="RT_dom"/>
</dbReference>
<dbReference type="PROSITE" id="PS50878">
    <property type="entry name" value="RT_POL"/>
    <property type="match status" value="1"/>
</dbReference>
<protein>
    <recommendedName>
        <fullName evidence="2">Reverse transcriptase domain-containing protein</fullName>
    </recommendedName>
</protein>
<gene>
    <name evidence="3" type="ORF">D9758_010836</name>
</gene>
<organism evidence="3 4">
    <name type="scientific">Tetrapyrgos nigripes</name>
    <dbReference type="NCBI Taxonomy" id="182062"/>
    <lineage>
        <taxon>Eukaryota</taxon>
        <taxon>Fungi</taxon>
        <taxon>Dikarya</taxon>
        <taxon>Basidiomycota</taxon>
        <taxon>Agaricomycotina</taxon>
        <taxon>Agaricomycetes</taxon>
        <taxon>Agaricomycetidae</taxon>
        <taxon>Agaricales</taxon>
        <taxon>Marasmiineae</taxon>
        <taxon>Marasmiaceae</taxon>
        <taxon>Tetrapyrgos</taxon>
    </lineage>
</organism>
<evidence type="ECO:0000313" key="3">
    <source>
        <dbReference type="EMBL" id="KAF5365421.1"/>
    </source>
</evidence>
<dbReference type="AlphaFoldDB" id="A0A8H5LQA1"/>
<reference evidence="3 4" key="1">
    <citation type="journal article" date="2020" name="ISME J.">
        <title>Uncovering the hidden diversity of litter-decomposition mechanisms in mushroom-forming fungi.</title>
        <authorList>
            <person name="Floudas D."/>
            <person name="Bentzer J."/>
            <person name="Ahren D."/>
            <person name="Johansson T."/>
            <person name="Persson P."/>
            <person name="Tunlid A."/>
        </authorList>
    </citation>
    <scope>NUCLEOTIDE SEQUENCE [LARGE SCALE GENOMIC DNA]</scope>
    <source>
        <strain evidence="3 4">CBS 291.85</strain>
    </source>
</reference>
<feature type="domain" description="Reverse transcriptase" evidence="2">
    <location>
        <begin position="169"/>
        <end position="442"/>
    </location>
</feature>
<name>A0A8H5LQA1_9AGAR</name>
<dbReference type="Pfam" id="PF00078">
    <property type="entry name" value="RVT_1"/>
    <property type="match status" value="1"/>
</dbReference>
<dbReference type="SUPFAM" id="SSF56672">
    <property type="entry name" value="DNA/RNA polymerases"/>
    <property type="match status" value="1"/>
</dbReference>
<dbReference type="Proteomes" id="UP000559256">
    <property type="component" value="Unassembled WGS sequence"/>
</dbReference>
<dbReference type="CDD" id="cd01650">
    <property type="entry name" value="RT_nLTR_like"/>
    <property type="match status" value="1"/>
</dbReference>
<sequence length="767" mass="87924">MATRNRIEGETISRYWIQINKEQKPKDMIYALQKPDHVIPEDAEYIPGSVYEKDSKHMAEIARNYHNDLQDKVAHQAPEEERTAIIEEVLNQLDKKTTDEQKEEMSAEVSTGDVQMALKLTKNNTSCSLDGIPYELYKCLNQRAQATQANEGSNIFNVVELLTAAYNDIATFGIDPKTKFAAGWMCPLYKKNDRTEIANYRPITILNTDYKIMTKVLAMCLAHAAPHLLHESQAGFVPGRLITDQTKLICMIMDYAEVTETNGLIIVLDQEKAYDKIDHEYMWQTLQKFEIPERFIQTVSHLYDNAHTQVMVNGHLSTDFKVRRGVRQRDPLSCLLFDLAIEPLAAMLRNSELKGYEIPGEKEKLIVNLFADDTTVFLSAEDDFEILQKILDKWCIASKAKFNIAKTEIIPIGTATYRARVINTRTTKDGQTPLPEWLHIAVEGEATRILGAWFGNGISNTSVWEPTLEKIDTRLEHWNKGHPTMEGRRHIVQMVIGGMTQYLTQVQGMPKPIEKKMSKRIQNFVWAEKQKNPVNKSTVHGPIEQGGRKVLDIEARNDAIEVMWAKSYLTFGASRPLWAKVADMLFALNTPSSQTERNVVPEVKKNILLQSWKTSIKQTPATAATNDLQKLLHTFKEYGIRQEGRAFGREILREMPIWYHKHANPKIRQLNHSSASECLRKNHNLLTVGQVEQLAARLNEPMHVADNLCLCIQCMWISTTFNCLHPHACMKRVKELLDTLPEKWDPRKEQLEAPKSTRIRQQRYHNI</sequence>
<evidence type="ECO:0000256" key="1">
    <source>
        <dbReference type="SAM" id="MobiDB-lite"/>
    </source>
</evidence>
<feature type="region of interest" description="Disordered" evidence="1">
    <location>
        <begin position="747"/>
        <end position="767"/>
    </location>
</feature>